<comment type="caution">
    <text evidence="4">The sequence shown here is derived from an EMBL/GenBank/DDBJ whole genome shotgun (WGS) entry which is preliminary data.</text>
</comment>
<proteinExistence type="predicted"/>
<feature type="signal peptide" evidence="2">
    <location>
        <begin position="1"/>
        <end position="29"/>
    </location>
</feature>
<dbReference type="RefSeq" id="WP_347919509.1">
    <property type="nucleotide sequence ID" value="NZ_JBDXMX010000002.1"/>
</dbReference>
<dbReference type="EMBL" id="JBDXMX010000002">
    <property type="protein sequence ID" value="MEO9247105.1"/>
    <property type="molecule type" value="Genomic_DNA"/>
</dbReference>
<dbReference type="Pfam" id="PF09084">
    <property type="entry name" value="NMT1"/>
    <property type="match status" value="1"/>
</dbReference>
<reference evidence="4 5" key="1">
    <citation type="submission" date="2024-05" db="EMBL/GenBank/DDBJ databases">
        <authorList>
            <person name="Yi C."/>
        </authorList>
    </citation>
    <scope>NUCLEOTIDE SEQUENCE [LARGE SCALE GENOMIC DNA]</scope>
    <source>
        <strain evidence="4 5">XS13</strain>
    </source>
</reference>
<keyword evidence="2" id="KW-0732">Signal</keyword>
<evidence type="ECO:0000256" key="1">
    <source>
        <dbReference type="SAM" id="MobiDB-lite"/>
    </source>
</evidence>
<evidence type="ECO:0000256" key="2">
    <source>
        <dbReference type="SAM" id="SignalP"/>
    </source>
</evidence>
<dbReference type="PANTHER" id="PTHR30024:SF42">
    <property type="entry name" value="ALIPHATIC SULFONATES-BINDING PROTEIN-RELATED"/>
    <property type="match status" value="1"/>
</dbReference>
<gene>
    <name evidence="4" type="ORF">ABDK96_05385</name>
</gene>
<keyword evidence="5" id="KW-1185">Reference proteome</keyword>
<protein>
    <submittedName>
        <fullName evidence="4">ABC transporter substrate-binding protein</fullName>
    </submittedName>
</protein>
<evidence type="ECO:0000313" key="4">
    <source>
        <dbReference type="EMBL" id="MEO9247105.1"/>
    </source>
</evidence>
<sequence>MNRLRATLATAAAAMLLLTGCGSGTTSGAASSEGARSGSGSATTSSDSSGTAADGDLQTVRVAAVPVVDVAAIYLGEEKGFFAEKGMTIDIQFTTGSSISIPALLQDQYDVVYTGSVNAFQAREKGLPVIAVAEGGRTTGEPGADHGGIVVPADSDIQDAGDLEGRSVAVNAVKGLHEAAIRQSVKKAGGDPDEVNFLELALPDMQPALERGSVDAISTSEPFLGNAREAGHRLIADPYIDVDPDFVTAVYLTSEQKWAQDPQFVKDFVEVVKKSQEYATEHPDEFRTELSNFTEIDPETAETMILTKFGWGFPEQAMQRGAQASEEAGIIEDAEAGLDGLVVDVQE</sequence>
<dbReference type="InterPro" id="IPR015168">
    <property type="entry name" value="SsuA/THI5"/>
</dbReference>
<dbReference type="SUPFAM" id="SSF53850">
    <property type="entry name" value="Periplasmic binding protein-like II"/>
    <property type="match status" value="1"/>
</dbReference>
<feature type="region of interest" description="Disordered" evidence="1">
    <location>
        <begin position="28"/>
        <end position="53"/>
    </location>
</feature>
<dbReference type="Proteomes" id="UP001484097">
    <property type="component" value="Unassembled WGS sequence"/>
</dbReference>
<organism evidence="4 5">
    <name type="scientific">Citricoccus nitrophenolicus</name>
    <dbReference type="NCBI Taxonomy" id="863575"/>
    <lineage>
        <taxon>Bacteria</taxon>
        <taxon>Bacillati</taxon>
        <taxon>Actinomycetota</taxon>
        <taxon>Actinomycetes</taxon>
        <taxon>Micrococcales</taxon>
        <taxon>Micrococcaceae</taxon>
        <taxon>Citricoccus</taxon>
    </lineage>
</organism>
<feature type="chain" id="PRO_5046710298" evidence="2">
    <location>
        <begin position="30"/>
        <end position="347"/>
    </location>
</feature>
<name>A0ABV0IHZ4_9MICC</name>
<accession>A0ABV0IHZ4</accession>
<dbReference type="Gene3D" id="3.40.190.10">
    <property type="entry name" value="Periplasmic binding protein-like II"/>
    <property type="match status" value="2"/>
</dbReference>
<feature type="domain" description="SsuA/THI5-like" evidence="3">
    <location>
        <begin position="69"/>
        <end position="285"/>
    </location>
</feature>
<dbReference type="PROSITE" id="PS51257">
    <property type="entry name" value="PROKAR_LIPOPROTEIN"/>
    <property type="match status" value="1"/>
</dbReference>
<evidence type="ECO:0000313" key="5">
    <source>
        <dbReference type="Proteomes" id="UP001484097"/>
    </source>
</evidence>
<evidence type="ECO:0000259" key="3">
    <source>
        <dbReference type="Pfam" id="PF09084"/>
    </source>
</evidence>
<dbReference type="PANTHER" id="PTHR30024">
    <property type="entry name" value="ALIPHATIC SULFONATES-BINDING PROTEIN-RELATED"/>
    <property type="match status" value="1"/>
</dbReference>